<dbReference type="RefSeq" id="WP_305013375.1">
    <property type="nucleotide sequence ID" value="NZ_JAUQSX010000012.1"/>
</dbReference>
<dbReference type="EMBL" id="JAUQSX010000012">
    <property type="protein sequence ID" value="MDO7848708.1"/>
    <property type="molecule type" value="Genomic_DNA"/>
</dbReference>
<sequence length="384" mass="43960">MDVLVLKRMLNQVSAIARTQRKITQLSGENFNVFRILKLESKEVRTHSAFLGELLNPAGSHGMKDIFLKLFIEQIGFPEFDTDSAKLIVEKYIGQIDADYLQGGRIDIYLESKDQYLFIENKIYAIDQRNQLLRYHKHKPKAKLLYLTLKGDEYAAANDDMQAGKHYHQLSYRDDITQWLGRCHQAAAAHPFVRETILQYSHLINDLIGKNTSDFMKEETKQMLLGDFASFESAWYCKQLVEELAQEVPKLFWEQFNSVWAEKLDETVCHLGIYPISISYEKDDALSDIYYSFSIGPLTDGDKVPLETLDLFTQKATESNPRLIVSHADAVWSSFPNIRNPDKPSMLELFDLADSSKRTALIDSMIEQAVNDAALLRVSIGTLN</sequence>
<protein>
    <submittedName>
        <fullName evidence="1">PD-(D/E)XK nuclease family protein</fullName>
    </submittedName>
</protein>
<evidence type="ECO:0000313" key="1">
    <source>
        <dbReference type="EMBL" id="MDO7848708.1"/>
    </source>
</evidence>
<evidence type="ECO:0000313" key="2">
    <source>
        <dbReference type="Proteomes" id="UP001167796"/>
    </source>
</evidence>
<dbReference type="Proteomes" id="UP001167796">
    <property type="component" value="Unassembled WGS sequence"/>
</dbReference>
<organism evidence="1 2">
    <name type="scientific">Hymenobacter mellowenesis</name>
    <dbReference type="NCBI Taxonomy" id="3063995"/>
    <lineage>
        <taxon>Bacteria</taxon>
        <taxon>Pseudomonadati</taxon>
        <taxon>Bacteroidota</taxon>
        <taxon>Cytophagia</taxon>
        <taxon>Cytophagales</taxon>
        <taxon>Hymenobacteraceae</taxon>
        <taxon>Hymenobacter</taxon>
    </lineage>
</organism>
<dbReference type="Pfam" id="PF14281">
    <property type="entry name" value="PDDEXK_4"/>
    <property type="match status" value="1"/>
</dbReference>
<dbReference type="InterPro" id="IPR029470">
    <property type="entry name" value="PDDEXK_4"/>
</dbReference>
<comment type="caution">
    <text evidence="1">The sequence shown here is derived from an EMBL/GenBank/DDBJ whole genome shotgun (WGS) entry which is preliminary data.</text>
</comment>
<accession>A0ABT9AFR0</accession>
<proteinExistence type="predicted"/>
<name>A0ABT9AFR0_9BACT</name>
<gene>
    <name evidence="1" type="ORF">Q5H92_20245</name>
</gene>
<keyword evidence="2" id="KW-1185">Reference proteome</keyword>
<reference evidence="1" key="1">
    <citation type="submission" date="2023-07" db="EMBL/GenBank/DDBJ databases">
        <authorList>
            <person name="Kim M.K."/>
        </authorList>
    </citation>
    <scope>NUCLEOTIDE SEQUENCE</scope>
    <source>
        <strain evidence="1">M29</strain>
    </source>
</reference>